<dbReference type="PANTHER" id="PTHR33678:SF2">
    <property type="match status" value="1"/>
</dbReference>
<protein>
    <submittedName>
        <fullName evidence="2">Transposase IS66 family protein</fullName>
    </submittedName>
</protein>
<dbReference type="InterPro" id="IPR052344">
    <property type="entry name" value="Transposase-related"/>
</dbReference>
<dbReference type="Pfam" id="PF03050">
    <property type="entry name" value="DDE_Tnp_IS66"/>
    <property type="match status" value="1"/>
</dbReference>
<sequence length="84" mass="9704">MGYSTSTNSKHGIRIFKYAPGRSGDNAKEFFKAFKGYLHTDRFSGYGKVKDIHHCLCWAHVRRYFTDALPKDMKSPEATLLWKS</sequence>
<evidence type="ECO:0000313" key="2">
    <source>
        <dbReference type="EMBL" id="OLS03871.1"/>
    </source>
</evidence>
<gene>
    <name evidence="2" type="ORF">TICRE_01970</name>
</gene>
<accession>A0A1U7M9B8</accession>
<feature type="domain" description="Transposase IS66 central" evidence="1">
    <location>
        <begin position="4"/>
        <end position="72"/>
    </location>
</feature>
<dbReference type="EMBL" id="LTDM01000002">
    <property type="protein sequence ID" value="OLS03871.1"/>
    <property type="molecule type" value="Genomic_DNA"/>
</dbReference>
<dbReference type="Proteomes" id="UP000186112">
    <property type="component" value="Unassembled WGS sequence"/>
</dbReference>
<dbReference type="PANTHER" id="PTHR33678">
    <property type="entry name" value="BLL1576 PROTEIN"/>
    <property type="match status" value="1"/>
</dbReference>
<organism evidence="2 3">
    <name type="scientific">Tissierella creatinophila DSM 6911</name>
    <dbReference type="NCBI Taxonomy" id="1123403"/>
    <lineage>
        <taxon>Bacteria</taxon>
        <taxon>Bacillati</taxon>
        <taxon>Bacillota</taxon>
        <taxon>Tissierellia</taxon>
        <taxon>Tissierellales</taxon>
        <taxon>Tissierellaceae</taxon>
        <taxon>Tissierella</taxon>
    </lineage>
</organism>
<proteinExistence type="predicted"/>
<dbReference type="InterPro" id="IPR004291">
    <property type="entry name" value="Transposase_IS66_central"/>
</dbReference>
<evidence type="ECO:0000259" key="1">
    <source>
        <dbReference type="Pfam" id="PF03050"/>
    </source>
</evidence>
<keyword evidence="3" id="KW-1185">Reference proteome</keyword>
<dbReference type="AlphaFoldDB" id="A0A1U7M9B8"/>
<comment type="caution">
    <text evidence="2">The sequence shown here is derived from an EMBL/GenBank/DDBJ whole genome shotgun (WGS) entry which is preliminary data.</text>
</comment>
<dbReference type="OrthoDB" id="9760067at2"/>
<name>A0A1U7M9B8_TISCR</name>
<reference evidence="2 3" key="1">
    <citation type="submission" date="2016-02" db="EMBL/GenBank/DDBJ databases">
        <title>Genome sequence of Tissierella creatinophila DSM 6911.</title>
        <authorList>
            <person name="Poehlein A."/>
            <person name="Daniel R."/>
        </authorList>
    </citation>
    <scope>NUCLEOTIDE SEQUENCE [LARGE SCALE GENOMIC DNA]</scope>
    <source>
        <strain evidence="2 3">DSM 6911</strain>
    </source>
</reference>
<evidence type="ECO:0000313" key="3">
    <source>
        <dbReference type="Proteomes" id="UP000186112"/>
    </source>
</evidence>